<dbReference type="CDD" id="cd04301">
    <property type="entry name" value="NAT_SF"/>
    <property type="match status" value="1"/>
</dbReference>
<evidence type="ECO:0000259" key="1">
    <source>
        <dbReference type="PROSITE" id="PS51186"/>
    </source>
</evidence>
<dbReference type="Pfam" id="PF00583">
    <property type="entry name" value="Acetyltransf_1"/>
    <property type="match status" value="1"/>
</dbReference>
<dbReference type="PROSITE" id="PS51186">
    <property type="entry name" value="GNAT"/>
    <property type="match status" value="1"/>
</dbReference>
<dbReference type="SUPFAM" id="SSF55729">
    <property type="entry name" value="Acyl-CoA N-acyltransferases (Nat)"/>
    <property type="match status" value="1"/>
</dbReference>
<dbReference type="STRING" id="39060.SAMN05660706_10591"/>
<dbReference type="PIRSF" id="PIRSF021278">
    <property type="entry name" value="AcuA"/>
    <property type="match status" value="1"/>
</dbReference>
<sequence>MAKELTTDKGPVIIEGPVSREYLESLAINQKLNNFRNATRQKEALCIVAGAPDGMVYIARHDQEIIGYVLFHSPNEYSRWAKHPRILELGAIELSREWQKKGISTAILKEAFKNPLLEDYVVITTEFYWHWDLRNSGLGVWEYQSMLKHVFGSVGFKRRHTDDPEILEHPANMLMVRIGKNVTRNHVEMFDNLTYQHSIIM</sequence>
<dbReference type="GO" id="GO:0016747">
    <property type="term" value="F:acyltransferase activity, transferring groups other than amino-acyl groups"/>
    <property type="evidence" value="ECO:0007669"/>
    <property type="project" value="InterPro"/>
</dbReference>
<dbReference type="InterPro" id="IPR024699">
    <property type="entry name" value="AcuA"/>
</dbReference>
<reference evidence="3" key="1">
    <citation type="submission" date="2016-10" db="EMBL/GenBank/DDBJ databases">
        <authorList>
            <person name="Varghese N."/>
            <person name="Submissions S."/>
        </authorList>
    </citation>
    <scope>NUCLEOTIDE SEQUENCE [LARGE SCALE GENOMIC DNA]</scope>
    <source>
        <strain evidence="3">DSM 3669</strain>
    </source>
</reference>
<evidence type="ECO:0000313" key="3">
    <source>
        <dbReference type="Proteomes" id="UP000199584"/>
    </source>
</evidence>
<dbReference type="RefSeq" id="WP_092482266.1">
    <property type="nucleotide sequence ID" value="NZ_FOYM01000005.1"/>
</dbReference>
<dbReference type="Gene3D" id="3.40.630.30">
    <property type="match status" value="1"/>
</dbReference>
<evidence type="ECO:0000313" key="2">
    <source>
        <dbReference type="EMBL" id="SFR00384.1"/>
    </source>
</evidence>
<feature type="domain" description="N-acetyltransferase" evidence="1">
    <location>
        <begin position="12"/>
        <end position="183"/>
    </location>
</feature>
<accession>A0A1I6D4H8</accession>
<organism evidence="2 3">
    <name type="scientific">Desulfoscipio geothermicus DSM 3669</name>
    <dbReference type="NCBI Taxonomy" id="1121426"/>
    <lineage>
        <taxon>Bacteria</taxon>
        <taxon>Bacillati</taxon>
        <taxon>Bacillota</taxon>
        <taxon>Clostridia</taxon>
        <taxon>Eubacteriales</taxon>
        <taxon>Desulfallaceae</taxon>
        <taxon>Desulfoscipio</taxon>
    </lineage>
</organism>
<gene>
    <name evidence="2" type="ORF">SAMN05660706_10591</name>
</gene>
<dbReference type="EMBL" id="FOYM01000005">
    <property type="protein sequence ID" value="SFR00384.1"/>
    <property type="molecule type" value="Genomic_DNA"/>
</dbReference>
<keyword evidence="3" id="KW-1185">Reference proteome</keyword>
<dbReference type="InterPro" id="IPR000182">
    <property type="entry name" value="GNAT_dom"/>
</dbReference>
<dbReference type="GO" id="GO:0045150">
    <property type="term" value="P:acetoin catabolic process"/>
    <property type="evidence" value="ECO:0007669"/>
    <property type="project" value="InterPro"/>
</dbReference>
<name>A0A1I6D4H8_9FIRM</name>
<dbReference type="OrthoDB" id="5416633at2"/>
<dbReference type="InterPro" id="IPR016181">
    <property type="entry name" value="Acyl_CoA_acyltransferase"/>
</dbReference>
<dbReference type="GO" id="GO:0019152">
    <property type="term" value="F:acetoin dehydrogenase (NAD+) activity"/>
    <property type="evidence" value="ECO:0007669"/>
    <property type="project" value="InterPro"/>
</dbReference>
<dbReference type="AlphaFoldDB" id="A0A1I6D4H8"/>
<proteinExistence type="predicted"/>
<protein>
    <submittedName>
        <fullName evidence="2">Acetoin utilization protein AcuA</fullName>
    </submittedName>
</protein>
<dbReference type="Proteomes" id="UP000199584">
    <property type="component" value="Unassembled WGS sequence"/>
</dbReference>